<sequence length="415" mass="45272">MTPLPPVSLVIVSRDRAAELDRLLSALRFQTVGNVDLVLVTNGPAPDGPAPAFRHIRFDAANIAAARNRGWQAARGDLVFFIDDDAIPEPRWLERMISGFADPSVGQVGGRTLRRNGVDIQFDAALVGPGGADHPAPRGRGKVRVLNPANGLFPRVMGTNMGFRRDTLLMLGGFDEGYRFFLDETDLSLRLGRARWATAYVPSAQVQHFSASSNRRSPARVPRDLTEIGASMGLFLARHAGAHVDAARDHFLDRQEVRLRRFFALGYMSPAALAARRRELRDGLKAGADRARTPPPSALDLPAPSGARPATIRNVREVALVPAGPRSRRAARAEAARLAADGIAVTCLDFRPSPLFLQVRFDPAGFWSHRGGIWGRGNRRDPLIAVGGRTGRVQRELARLAGQRKFSEILTDFGN</sequence>
<dbReference type="RefSeq" id="WP_160852313.1">
    <property type="nucleotide sequence ID" value="NZ_WUWG01000001.1"/>
</dbReference>
<evidence type="ECO:0000313" key="6">
    <source>
        <dbReference type="EMBL" id="MXU64691.1"/>
    </source>
</evidence>
<dbReference type="Gene3D" id="3.90.550.10">
    <property type="entry name" value="Spore Coat Polysaccharide Biosynthesis Protein SpsA, Chain A"/>
    <property type="match status" value="1"/>
</dbReference>
<keyword evidence="2" id="KW-0328">Glycosyltransferase</keyword>
<dbReference type="PANTHER" id="PTHR43179:SF12">
    <property type="entry name" value="GALACTOFURANOSYLTRANSFERASE GLFT2"/>
    <property type="match status" value="1"/>
</dbReference>
<feature type="domain" description="Glycosyltransferase 2-like" evidence="5">
    <location>
        <begin position="8"/>
        <end position="125"/>
    </location>
</feature>
<dbReference type="AlphaFoldDB" id="A0A6B0U0N7"/>
<dbReference type="GO" id="GO:0016757">
    <property type="term" value="F:glycosyltransferase activity"/>
    <property type="evidence" value="ECO:0007669"/>
    <property type="project" value="UniProtKB-KW"/>
</dbReference>
<feature type="region of interest" description="Disordered" evidence="4">
    <location>
        <begin position="287"/>
        <end position="306"/>
    </location>
</feature>
<proteinExistence type="inferred from homology"/>
<dbReference type="Proteomes" id="UP000436016">
    <property type="component" value="Unassembled WGS sequence"/>
</dbReference>
<gene>
    <name evidence="6" type="ORF">GSH16_04485</name>
</gene>
<reference evidence="6 7" key="1">
    <citation type="submission" date="2019-12" db="EMBL/GenBank/DDBJ databases">
        <title>Strain KN286 was isolated from seawater, which was collected from Caroline Seamount in the tropical western Pacific.</title>
        <authorList>
            <person name="Wang Q."/>
        </authorList>
    </citation>
    <scope>NUCLEOTIDE SEQUENCE [LARGE SCALE GENOMIC DNA]</scope>
    <source>
        <strain evidence="6 7">KN286</strain>
    </source>
</reference>
<evidence type="ECO:0000259" key="5">
    <source>
        <dbReference type="Pfam" id="PF00535"/>
    </source>
</evidence>
<keyword evidence="3 6" id="KW-0808">Transferase</keyword>
<dbReference type="InterPro" id="IPR029044">
    <property type="entry name" value="Nucleotide-diphossugar_trans"/>
</dbReference>
<evidence type="ECO:0000256" key="2">
    <source>
        <dbReference type="ARBA" id="ARBA00022676"/>
    </source>
</evidence>
<accession>A0A6B0U0N7</accession>
<dbReference type="PANTHER" id="PTHR43179">
    <property type="entry name" value="RHAMNOSYLTRANSFERASE WBBL"/>
    <property type="match status" value="1"/>
</dbReference>
<comment type="caution">
    <text evidence="6">The sequence shown here is derived from an EMBL/GenBank/DDBJ whole genome shotgun (WGS) entry which is preliminary data.</text>
</comment>
<keyword evidence="7" id="KW-1185">Reference proteome</keyword>
<dbReference type="Pfam" id="PF00535">
    <property type="entry name" value="Glycos_transf_2"/>
    <property type="match status" value="1"/>
</dbReference>
<organism evidence="6 7">
    <name type="scientific">Oceanomicrobium pacificus</name>
    <dbReference type="NCBI Taxonomy" id="2692916"/>
    <lineage>
        <taxon>Bacteria</taxon>
        <taxon>Pseudomonadati</taxon>
        <taxon>Pseudomonadota</taxon>
        <taxon>Alphaproteobacteria</taxon>
        <taxon>Rhodobacterales</taxon>
        <taxon>Paracoccaceae</taxon>
        <taxon>Oceanomicrobium</taxon>
    </lineage>
</organism>
<evidence type="ECO:0000256" key="3">
    <source>
        <dbReference type="ARBA" id="ARBA00022679"/>
    </source>
</evidence>
<dbReference type="SUPFAM" id="SSF53448">
    <property type="entry name" value="Nucleotide-diphospho-sugar transferases"/>
    <property type="match status" value="1"/>
</dbReference>
<evidence type="ECO:0000256" key="4">
    <source>
        <dbReference type="SAM" id="MobiDB-lite"/>
    </source>
</evidence>
<comment type="similarity">
    <text evidence="1">Belongs to the glycosyltransferase 2 family.</text>
</comment>
<dbReference type="EMBL" id="WUWG01000001">
    <property type="protein sequence ID" value="MXU64691.1"/>
    <property type="molecule type" value="Genomic_DNA"/>
</dbReference>
<protein>
    <submittedName>
        <fullName evidence="6">Glycosyltransferase</fullName>
    </submittedName>
</protein>
<evidence type="ECO:0000256" key="1">
    <source>
        <dbReference type="ARBA" id="ARBA00006739"/>
    </source>
</evidence>
<name>A0A6B0U0N7_9RHOB</name>
<dbReference type="InterPro" id="IPR001173">
    <property type="entry name" value="Glyco_trans_2-like"/>
</dbReference>
<evidence type="ECO:0000313" key="7">
    <source>
        <dbReference type="Proteomes" id="UP000436016"/>
    </source>
</evidence>